<dbReference type="InterPro" id="IPR021190">
    <property type="entry name" value="Pept_M10A"/>
</dbReference>
<feature type="binding site" evidence="9">
    <location>
        <position position="193"/>
    </location>
    <ligand>
        <name>Ca(2+)</name>
        <dbReference type="ChEBI" id="CHEBI:29108"/>
        <label>1</label>
    </ligand>
</feature>
<evidence type="ECO:0000256" key="3">
    <source>
        <dbReference type="ARBA" id="ARBA00022723"/>
    </source>
</evidence>
<feature type="binding site" evidence="9">
    <location>
        <position position="213"/>
    </location>
    <ligand>
        <name>Zn(2+)</name>
        <dbReference type="ChEBI" id="CHEBI:29105"/>
        <label>2</label>
        <note>catalytic</note>
    </ligand>
</feature>
<name>A0A0S3Q290_9ANNE</name>
<comment type="cofactor">
    <cofactor evidence="9">
        <name>Ca(2+)</name>
        <dbReference type="ChEBI" id="CHEBI:29108"/>
    </cofactor>
    <text evidence="9">Can bind about 5 Ca(2+) ions per subunit.</text>
</comment>
<dbReference type="GO" id="GO:0005615">
    <property type="term" value="C:extracellular space"/>
    <property type="evidence" value="ECO:0007669"/>
    <property type="project" value="TreeGrafter"/>
</dbReference>
<evidence type="ECO:0000256" key="9">
    <source>
        <dbReference type="PIRSR" id="PIRSR621190-2"/>
    </source>
</evidence>
<dbReference type="AlphaFoldDB" id="A0A0S3Q290"/>
<feature type="binding site" evidence="9">
    <location>
        <position position="169"/>
    </location>
    <ligand>
        <name>Ca(2+)</name>
        <dbReference type="ChEBI" id="CHEBI:29108"/>
        <label>3</label>
    </ligand>
</feature>
<dbReference type="InterPro" id="IPR006026">
    <property type="entry name" value="Peptidase_Metallo"/>
</dbReference>
<dbReference type="GO" id="GO:0008270">
    <property type="term" value="F:zinc ion binding"/>
    <property type="evidence" value="ECO:0007669"/>
    <property type="project" value="InterPro"/>
</dbReference>
<sequence>ICISSIVVLTKSSSFSRDVEIDTTAYLRRFNYLPSISENSLESESELVSENDMGIALARFQEFAGLKVTGIMDEATYKKMKQPRCGVPDFAEESTNGRQKRFSLQGGRWHKKRLTYSISGYANVRNKLTRSQVDITIRKAFNFWQAVSPLTFTKTRGHADIMIKFAMIDGPSSILGETYYPKYGGDATFDMAEHWKFGYSTRSEINFLQVATHEFGHAMGLGHSNARGSVMHPYYGGYDRD</sequence>
<keyword evidence="7" id="KW-0482">Metalloprotease</keyword>
<dbReference type="Pfam" id="PF00413">
    <property type="entry name" value="Peptidase_M10"/>
    <property type="match status" value="1"/>
</dbReference>
<dbReference type="PANTHER" id="PTHR10201">
    <property type="entry name" value="MATRIX METALLOPROTEINASE"/>
    <property type="match status" value="1"/>
</dbReference>
<accession>A0A0S3Q290</accession>
<dbReference type="Gene3D" id="3.40.390.10">
    <property type="entry name" value="Collagenase (Catalytic Domain)"/>
    <property type="match status" value="1"/>
</dbReference>
<feature type="binding site" evidence="9">
    <location>
        <position position="186"/>
    </location>
    <ligand>
        <name>Ca(2+)</name>
        <dbReference type="ChEBI" id="CHEBI:29108"/>
        <label>2</label>
    </ligand>
</feature>
<evidence type="ECO:0000259" key="10">
    <source>
        <dbReference type="SMART" id="SM00235"/>
    </source>
</evidence>
<proteinExistence type="evidence at transcript level"/>
<dbReference type="GO" id="GO:0030198">
    <property type="term" value="P:extracellular matrix organization"/>
    <property type="evidence" value="ECO:0007669"/>
    <property type="project" value="TreeGrafter"/>
</dbReference>
<keyword evidence="2" id="KW-0645">Protease</keyword>
<evidence type="ECO:0000256" key="5">
    <source>
        <dbReference type="ARBA" id="ARBA00022801"/>
    </source>
</evidence>
<protein>
    <submittedName>
        <fullName evidence="11">Matrix metalloproteinase</fullName>
    </submittedName>
</protein>
<dbReference type="GO" id="GO:0031012">
    <property type="term" value="C:extracellular matrix"/>
    <property type="evidence" value="ECO:0007669"/>
    <property type="project" value="InterPro"/>
</dbReference>
<feature type="binding site" evidence="9">
    <location>
        <position position="170"/>
    </location>
    <ligand>
        <name>Ca(2+)</name>
        <dbReference type="ChEBI" id="CHEBI:29108"/>
        <label>3</label>
    </ligand>
</feature>
<dbReference type="SUPFAM" id="SSF55486">
    <property type="entry name" value="Metalloproteases ('zincins'), catalytic domain"/>
    <property type="match status" value="1"/>
</dbReference>
<comment type="similarity">
    <text evidence="1">Belongs to the peptidase M10A family.</text>
</comment>
<evidence type="ECO:0000256" key="8">
    <source>
        <dbReference type="PIRSR" id="PIRSR621190-1"/>
    </source>
</evidence>
<dbReference type="InterPro" id="IPR024079">
    <property type="entry name" value="MetalloPept_cat_dom_sf"/>
</dbReference>
<keyword evidence="4" id="KW-0732">Signal</keyword>
<feature type="binding site" evidence="9">
    <location>
        <position position="184"/>
    </location>
    <ligand>
        <name>Ca(2+)</name>
        <dbReference type="ChEBI" id="CHEBI:29108"/>
        <label>2</label>
    </ligand>
</feature>
<feature type="binding site" evidence="9">
    <location>
        <position position="217"/>
    </location>
    <ligand>
        <name>Zn(2+)</name>
        <dbReference type="ChEBI" id="CHEBI:29105"/>
        <label>2</label>
        <note>catalytic</note>
    </ligand>
</feature>
<evidence type="ECO:0000256" key="1">
    <source>
        <dbReference type="ARBA" id="ARBA00010370"/>
    </source>
</evidence>
<dbReference type="PANTHER" id="PTHR10201:SF291">
    <property type="entry name" value="MATRIX METALLOPROTEINASE 1, ISOFORM C-RELATED"/>
    <property type="match status" value="1"/>
</dbReference>
<dbReference type="InterPro" id="IPR036365">
    <property type="entry name" value="PGBD-like_sf"/>
</dbReference>
<dbReference type="SUPFAM" id="SSF47090">
    <property type="entry name" value="PGBD-like"/>
    <property type="match status" value="1"/>
</dbReference>
<feature type="binding site" evidence="9">
    <location>
        <position position="160"/>
    </location>
    <ligand>
        <name>Ca(2+)</name>
        <dbReference type="ChEBI" id="CHEBI:29108"/>
        <label>2</label>
    </ligand>
</feature>
<feature type="binding site" evidence="9">
    <location>
        <position position="223"/>
    </location>
    <ligand>
        <name>Zn(2+)</name>
        <dbReference type="ChEBI" id="CHEBI:29105"/>
        <label>2</label>
        <note>catalytic</note>
    </ligand>
</feature>
<feature type="non-terminal residue" evidence="11">
    <location>
        <position position="1"/>
    </location>
</feature>
<dbReference type="EMBL" id="LC056002">
    <property type="protein sequence ID" value="BAT62454.1"/>
    <property type="molecule type" value="mRNA"/>
</dbReference>
<keyword evidence="3 9" id="KW-0479">Metal-binding</keyword>
<keyword evidence="6 9" id="KW-0862">Zinc</keyword>
<comment type="cofactor">
    <cofactor evidence="9">
        <name>Zn(2+)</name>
        <dbReference type="ChEBI" id="CHEBI:29105"/>
    </cofactor>
    <text evidence="9">Binds 2 Zn(2+) ions per subunit.</text>
</comment>
<feature type="binding site" evidence="9">
    <location>
        <position position="231"/>
    </location>
    <ligand>
        <name>Zn(2+)</name>
        <dbReference type="ChEBI" id="CHEBI:29105"/>
        <label>2</label>
        <note>catalytic</note>
    </ligand>
</feature>
<gene>
    <name evidence="11" type="primary">Oja-mmp17</name>
</gene>
<organism evidence="11">
    <name type="scientific">Osedax japonicus</name>
    <dbReference type="NCBI Taxonomy" id="385425"/>
    <lineage>
        <taxon>Eukaryota</taxon>
        <taxon>Metazoa</taxon>
        <taxon>Spiralia</taxon>
        <taxon>Lophotrochozoa</taxon>
        <taxon>Annelida</taxon>
        <taxon>Polychaeta</taxon>
        <taxon>Sedentaria</taxon>
        <taxon>Canalipalpata</taxon>
        <taxon>Sabellida</taxon>
        <taxon>Siboglinidae</taxon>
        <taxon>Osedax</taxon>
    </lineage>
</organism>
<keyword evidence="5" id="KW-0378">Hydrolase</keyword>
<feature type="domain" description="Peptidase metallopeptidase" evidence="10">
    <location>
        <begin position="105"/>
        <end position="241"/>
    </location>
</feature>
<dbReference type="InterPro" id="IPR001818">
    <property type="entry name" value="Pept_M10_metallopeptidase"/>
</dbReference>
<dbReference type="GO" id="GO:0006508">
    <property type="term" value="P:proteolysis"/>
    <property type="evidence" value="ECO:0007669"/>
    <property type="project" value="UniProtKB-KW"/>
</dbReference>
<feature type="binding site" evidence="9">
    <location>
        <position position="190"/>
    </location>
    <ligand>
        <name>Ca(2+)</name>
        <dbReference type="ChEBI" id="CHEBI:29108"/>
        <label>3</label>
    </ligand>
</feature>
<dbReference type="GO" id="GO:0030574">
    <property type="term" value="P:collagen catabolic process"/>
    <property type="evidence" value="ECO:0007669"/>
    <property type="project" value="TreeGrafter"/>
</dbReference>
<evidence type="ECO:0000256" key="7">
    <source>
        <dbReference type="ARBA" id="ARBA00023049"/>
    </source>
</evidence>
<evidence type="ECO:0000256" key="6">
    <source>
        <dbReference type="ARBA" id="ARBA00022833"/>
    </source>
</evidence>
<dbReference type="InterPro" id="IPR002477">
    <property type="entry name" value="Peptidoglycan-bd-like"/>
</dbReference>
<feature type="binding site" evidence="9">
    <location>
        <position position="193"/>
    </location>
    <ligand>
        <name>Ca(2+)</name>
        <dbReference type="ChEBI" id="CHEBI:29108"/>
        <label>3</label>
    </ligand>
</feature>
<feature type="non-terminal residue" evidence="11">
    <location>
        <position position="241"/>
    </location>
</feature>
<reference evidence="11" key="1">
    <citation type="submission" date="2015-05" db="EMBL/GenBank/DDBJ databases">
        <title>Function and evolution of the root in the bone-eating worm Osedax japonicus.</title>
        <authorList>
            <person name="Miyamoto N."/>
            <person name="Yoshida M."/>
            <person name="Koga H."/>
            <person name="Fujiwara Y."/>
        </authorList>
    </citation>
    <scope>NUCLEOTIDE SEQUENCE</scope>
</reference>
<dbReference type="Pfam" id="PF01471">
    <property type="entry name" value="PG_binding_1"/>
    <property type="match status" value="1"/>
</dbReference>
<feature type="binding site" evidence="9">
    <location>
        <position position="172"/>
    </location>
    <ligand>
        <name>Ca(2+)</name>
        <dbReference type="ChEBI" id="CHEBI:29108"/>
        <label>3</label>
    </ligand>
</feature>
<dbReference type="GO" id="GO:0004222">
    <property type="term" value="F:metalloendopeptidase activity"/>
    <property type="evidence" value="ECO:0007669"/>
    <property type="project" value="InterPro"/>
</dbReference>
<evidence type="ECO:0000256" key="2">
    <source>
        <dbReference type="ARBA" id="ARBA00022670"/>
    </source>
</evidence>
<feature type="binding site" description="in inhibited form" evidence="9">
    <location>
        <position position="85"/>
    </location>
    <ligand>
        <name>Zn(2+)</name>
        <dbReference type="ChEBI" id="CHEBI:29105"/>
        <label>2</label>
        <note>catalytic</note>
    </ligand>
</feature>
<dbReference type="SMART" id="SM00235">
    <property type="entry name" value="ZnMc"/>
    <property type="match status" value="1"/>
</dbReference>
<keyword evidence="9" id="KW-0106">Calcium</keyword>
<dbReference type="PRINTS" id="PR00138">
    <property type="entry name" value="MATRIXIN"/>
</dbReference>
<evidence type="ECO:0000256" key="4">
    <source>
        <dbReference type="ARBA" id="ARBA00022729"/>
    </source>
</evidence>
<feature type="active site" evidence="8">
    <location>
        <position position="214"/>
    </location>
</feature>
<evidence type="ECO:0000313" key="11">
    <source>
        <dbReference type="EMBL" id="BAT62454.1"/>
    </source>
</evidence>